<dbReference type="AlphaFoldDB" id="A0A261RTP2"/>
<dbReference type="InterPro" id="IPR011004">
    <property type="entry name" value="Trimer_LpxA-like_sf"/>
</dbReference>
<proteinExistence type="inferred from homology"/>
<gene>
    <name evidence="4" type="ORF">CEG14_24805</name>
</gene>
<evidence type="ECO:0000313" key="4">
    <source>
        <dbReference type="EMBL" id="OZI28137.1"/>
    </source>
</evidence>
<reference evidence="4 5" key="1">
    <citation type="submission" date="2017-05" db="EMBL/GenBank/DDBJ databases">
        <title>Complete and WGS of Bordetella genogroups.</title>
        <authorList>
            <person name="Spilker T."/>
            <person name="LiPuma J."/>
        </authorList>
    </citation>
    <scope>NUCLEOTIDE SEQUENCE [LARGE SCALE GENOMIC DNA]</scope>
    <source>
        <strain evidence="4 5">AU17610</strain>
    </source>
</reference>
<evidence type="ECO:0000256" key="2">
    <source>
        <dbReference type="ARBA" id="ARBA00022679"/>
    </source>
</evidence>
<dbReference type="Proteomes" id="UP000217005">
    <property type="component" value="Unassembled WGS sequence"/>
</dbReference>
<evidence type="ECO:0000256" key="3">
    <source>
        <dbReference type="ARBA" id="ARBA00023315"/>
    </source>
</evidence>
<dbReference type="InterPro" id="IPR045304">
    <property type="entry name" value="LbH_SAT"/>
</dbReference>
<dbReference type="PANTHER" id="PTHR42811">
    <property type="entry name" value="SERINE ACETYLTRANSFERASE"/>
    <property type="match status" value="1"/>
</dbReference>
<dbReference type="Gene3D" id="2.160.10.10">
    <property type="entry name" value="Hexapeptide repeat proteins"/>
    <property type="match status" value="1"/>
</dbReference>
<keyword evidence="3" id="KW-0012">Acyltransferase</keyword>
<dbReference type="GO" id="GO:0016746">
    <property type="term" value="F:acyltransferase activity"/>
    <property type="evidence" value="ECO:0007669"/>
    <property type="project" value="UniProtKB-KW"/>
</dbReference>
<evidence type="ECO:0000256" key="1">
    <source>
        <dbReference type="ARBA" id="ARBA00007274"/>
    </source>
</evidence>
<name>A0A261RTP2_9BORD</name>
<organism evidence="4 5">
    <name type="scientific">Bordetella genomosp. 1</name>
    <dbReference type="NCBI Taxonomy" id="1395607"/>
    <lineage>
        <taxon>Bacteria</taxon>
        <taxon>Pseudomonadati</taxon>
        <taxon>Pseudomonadota</taxon>
        <taxon>Betaproteobacteria</taxon>
        <taxon>Burkholderiales</taxon>
        <taxon>Alcaligenaceae</taxon>
        <taxon>Bordetella</taxon>
    </lineage>
</organism>
<comment type="similarity">
    <text evidence="1">Belongs to the transferase hexapeptide repeat family.</text>
</comment>
<keyword evidence="2 4" id="KW-0808">Transferase</keyword>
<dbReference type="Pfam" id="PF00132">
    <property type="entry name" value="Hexapep"/>
    <property type="match status" value="1"/>
</dbReference>
<dbReference type="InterPro" id="IPR001451">
    <property type="entry name" value="Hexapep"/>
</dbReference>
<evidence type="ECO:0000313" key="5">
    <source>
        <dbReference type="Proteomes" id="UP000217005"/>
    </source>
</evidence>
<sequence length="189" mass="19968">MEHAVPVRLGLRALLRADLVRQRELFAAGNTRRLWLSALSPRFAPVLLCRLAQCSDRAGLGPLAKVFSLLNFMVFGLEIAPRCDIGPGVFFPHTQGTVIGAQRIGANAVIYQGVTLGARDLDFTYDAAHRPVLGDNVMCGAGAKILGGITVGNNVTVGANSVLLMSVPDRVVVAGIPARVVRGSPEGTE</sequence>
<protein>
    <submittedName>
        <fullName evidence="4">Serine acetyltransferase</fullName>
    </submittedName>
</protein>
<dbReference type="RefSeq" id="WP_094829090.1">
    <property type="nucleotide sequence ID" value="NZ_NEVL01000007.1"/>
</dbReference>
<dbReference type="OrthoDB" id="8612290at2"/>
<accession>A0A261RTP2</accession>
<dbReference type="CDD" id="cd03354">
    <property type="entry name" value="LbH_SAT"/>
    <property type="match status" value="1"/>
</dbReference>
<dbReference type="EMBL" id="NEVL01000007">
    <property type="protein sequence ID" value="OZI28137.1"/>
    <property type="molecule type" value="Genomic_DNA"/>
</dbReference>
<dbReference type="SUPFAM" id="SSF51161">
    <property type="entry name" value="Trimeric LpxA-like enzymes"/>
    <property type="match status" value="1"/>
</dbReference>
<comment type="caution">
    <text evidence="4">The sequence shown here is derived from an EMBL/GenBank/DDBJ whole genome shotgun (WGS) entry which is preliminary data.</text>
</comment>